<accession>A0ABQ6WHS5</accession>
<gene>
    <name evidence="1" type="ORF">BDV36DRAFT_259297</name>
</gene>
<sequence>MIPVSIYIYRVLPNIGLLLWWPWLLIIIYNASPFSAISTNHYPSIFYRKAISDSKALYRIG</sequence>
<keyword evidence="2" id="KW-1185">Reference proteome</keyword>
<name>A0ABQ6WHS5_9EURO</name>
<organism evidence="1 2">
    <name type="scientific">Aspergillus pseudocaelatus</name>
    <dbReference type="NCBI Taxonomy" id="1825620"/>
    <lineage>
        <taxon>Eukaryota</taxon>
        <taxon>Fungi</taxon>
        <taxon>Dikarya</taxon>
        <taxon>Ascomycota</taxon>
        <taxon>Pezizomycotina</taxon>
        <taxon>Eurotiomycetes</taxon>
        <taxon>Eurotiomycetidae</taxon>
        <taxon>Eurotiales</taxon>
        <taxon>Aspergillaceae</taxon>
        <taxon>Aspergillus</taxon>
        <taxon>Aspergillus subgen. Circumdati</taxon>
    </lineage>
</organism>
<evidence type="ECO:0000313" key="1">
    <source>
        <dbReference type="EMBL" id="KAE8416670.1"/>
    </source>
</evidence>
<protein>
    <submittedName>
        <fullName evidence="1">Uncharacterized protein</fullName>
    </submittedName>
</protein>
<evidence type="ECO:0000313" key="2">
    <source>
        <dbReference type="Proteomes" id="UP000325395"/>
    </source>
</evidence>
<reference evidence="1 2" key="1">
    <citation type="submission" date="2019-04" db="EMBL/GenBank/DDBJ databases">
        <authorList>
            <consortium name="DOE Joint Genome Institute"/>
            <person name="Mondo S."/>
            <person name="Kjaerbolling I."/>
            <person name="Vesth T."/>
            <person name="Frisvad J.C."/>
            <person name="Nybo J.L."/>
            <person name="Theobald S."/>
            <person name="Kildgaard S."/>
            <person name="Isbrandt T."/>
            <person name="Kuo A."/>
            <person name="Sato A."/>
            <person name="Lyhne E.K."/>
            <person name="Kogle M.E."/>
            <person name="Wiebenga A."/>
            <person name="Kun R.S."/>
            <person name="Lubbers R.J."/>
            <person name="Makela M.R."/>
            <person name="Barry K."/>
            <person name="Chovatia M."/>
            <person name="Clum A."/>
            <person name="Daum C."/>
            <person name="Haridas S."/>
            <person name="He G."/>
            <person name="LaButti K."/>
            <person name="Lipzen A."/>
            <person name="Riley R."/>
            <person name="Salamov A."/>
            <person name="Simmons B.A."/>
            <person name="Magnuson J.K."/>
            <person name="Henrissat B."/>
            <person name="Mortensen U.H."/>
            <person name="Larsen T.O."/>
            <person name="Devries R.P."/>
            <person name="Grigoriev I.V."/>
            <person name="Machida M."/>
            <person name="Baker S.E."/>
            <person name="Andersen M.R."/>
            <person name="Cantor M.N."/>
            <person name="Hua S.X."/>
        </authorList>
    </citation>
    <scope>NUCLEOTIDE SEQUENCE [LARGE SCALE GENOMIC DNA]</scope>
    <source>
        <strain evidence="1 2">CBS 117616</strain>
    </source>
</reference>
<dbReference type="EMBL" id="ML735748">
    <property type="protein sequence ID" value="KAE8416670.1"/>
    <property type="molecule type" value="Genomic_DNA"/>
</dbReference>
<dbReference type="Proteomes" id="UP000325395">
    <property type="component" value="Unassembled WGS sequence"/>
</dbReference>
<proteinExistence type="predicted"/>